<dbReference type="SMART" id="SM00862">
    <property type="entry name" value="Trans_reg_C"/>
    <property type="match status" value="1"/>
</dbReference>
<dbReference type="InterPro" id="IPR011990">
    <property type="entry name" value="TPR-like_helical_dom_sf"/>
</dbReference>
<evidence type="ECO:0000256" key="1">
    <source>
        <dbReference type="ARBA" id="ARBA00005820"/>
    </source>
</evidence>
<feature type="domain" description="Bacterial transcriptional activator" evidence="7">
    <location>
        <begin position="106"/>
        <end position="251"/>
    </location>
</feature>
<evidence type="ECO:0000313" key="8">
    <source>
        <dbReference type="EMBL" id="MFC5139633.1"/>
    </source>
</evidence>
<dbReference type="SMART" id="SM01043">
    <property type="entry name" value="BTAD"/>
    <property type="match status" value="1"/>
</dbReference>
<evidence type="ECO:0000256" key="2">
    <source>
        <dbReference type="ARBA" id="ARBA00023015"/>
    </source>
</evidence>
<dbReference type="EMBL" id="JBHSKG010000007">
    <property type="protein sequence ID" value="MFC5139633.1"/>
    <property type="molecule type" value="Genomic_DNA"/>
</dbReference>
<keyword evidence="3" id="KW-0238">DNA-binding</keyword>
<dbReference type="PANTHER" id="PTHR35807">
    <property type="entry name" value="TRANSCRIPTIONAL REGULATOR REDD-RELATED"/>
    <property type="match status" value="1"/>
</dbReference>
<protein>
    <submittedName>
        <fullName evidence="8">BTAD domain-containing putative transcriptional regulator</fullName>
    </submittedName>
</protein>
<evidence type="ECO:0000256" key="5">
    <source>
        <dbReference type="SAM" id="MobiDB-lite"/>
    </source>
</evidence>
<dbReference type="Gene3D" id="1.25.40.10">
    <property type="entry name" value="Tetratricopeptide repeat domain"/>
    <property type="match status" value="2"/>
</dbReference>
<comment type="caution">
    <text evidence="8">The sequence shown here is derived from an EMBL/GenBank/DDBJ whole genome shotgun (WGS) entry which is preliminary data.</text>
</comment>
<dbReference type="InterPro" id="IPR036388">
    <property type="entry name" value="WH-like_DNA-bd_sf"/>
</dbReference>
<keyword evidence="2" id="KW-0805">Transcription regulation</keyword>
<reference evidence="9" key="1">
    <citation type="journal article" date="2019" name="Int. J. Syst. Evol. Microbiol.">
        <title>The Global Catalogue of Microorganisms (GCM) 10K type strain sequencing project: providing services to taxonomists for standard genome sequencing and annotation.</title>
        <authorList>
            <consortium name="The Broad Institute Genomics Platform"/>
            <consortium name="The Broad Institute Genome Sequencing Center for Infectious Disease"/>
            <person name="Wu L."/>
            <person name="Ma J."/>
        </authorList>
    </citation>
    <scope>NUCLEOTIDE SEQUENCE [LARGE SCALE GENOMIC DNA]</scope>
    <source>
        <strain evidence="9">XZYJ18</strain>
    </source>
</reference>
<organism evidence="8 9">
    <name type="scientific">Actinomycetospora rhizophila</name>
    <dbReference type="NCBI Taxonomy" id="1416876"/>
    <lineage>
        <taxon>Bacteria</taxon>
        <taxon>Bacillati</taxon>
        <taxon>Actinomycetota</taxon>
        <taxon>Actinomycetes</taxon>
        <taxon>Pseudonocardiales</taxon>
        <taxon>Pseudonocardiaceae</taxon>
        <taxon>Actinomycetospora</taxon>
    </lineage>
</organism>
<keyword evidence="4" id="KW-0804">Transcription</keyword>
<name>A0ABV9ZHK0_9PSEU</name>
<dbReference type="InterPro" id="IPR051677">
    <property type="entry name" value="AfsR-DnrI-RedD_regulator"/>
</dbReference>
<feature type="domain" description="OmpR/PhoB-type" evidence="6">
    <location>
        <begin position="31"/>
        <end position="99"/>
    </location>
</feature>
<dbReference type="Proteomes" id="UP001596175">
    <property type="component" value="Unassembled WGS sequence"/>
</dbReference>
<proteinExistence type="inferred from homology"/>
<evidence type="ECO:0000256" key="4">
    <source>
        <dbReference type="ARBA" id="ARBA00023163"/>
    </source>
</evidence>
<dbReference type="InterPro" id="IPR001867">
    <property type="entry name" value="OmpR/PhoB-type_DNA-bd"/>
</dbReference>
<dbReference type="SUPFAM" id="SSF46894">
    <property type="entry name" value="C-terminal effector domain of the bipartite response regulators"/>
    <property type="match status" value="1"/>
</dbReference>
<dbReference type="InterPro" id="IPR005158">
    <property type="entry name" value="BTAD"/>
</dbReference>
<comment type="similarity">
    <text evidence="1">Belongs to the AfsR/DnrI/RedD regulatory family.</text>
</comment>
<accession>A0ABV9ZHK0</accession>
<sequence>MENAGDDAAPATTPRPRFLVLGPVALRRDDGTAAVLTGRRDRLLLAMLLAADGSVPVDAIVEAVWGRAPGHNALQARVSHLRRLVGPSRLRHDQGSYRLVAPASDRDDGLLARAVDEAQRLLLRGEAESALATLRPALALVRGRPYGSGTGIPTVDAAAARARDLVARAREVEIRALLESGDGAAAVSASRARTIEHPGQQAGWVLLVAALERCGRRAEALAEYDRAERVLAERGAGPPGDELRSLRLRLLAAERGERRPATAGPGVLQPTDMIRWLDTHGHRAAALDLAVRCAWGWWLAGDRSRGRLVLLDLYGEAPRSLAGRLWACALAAHDREEPVALSEAQRLVEGRVRADHPVTGSQEGLALLLLADRRAERGEPEKARAFLAAAAPAVDATGHRWGHALADLVHGRLLLATGDPDRARVRAARAEQVFREQADSAGRMRALELLAALDEAAADLARAVSRYTEAWRIATECGWVYARCQLSVHLGSATHVGGDHAAGTARLAEAVALAEHLGSPSMFAWSRNNLALAQARSGDAAGAERGHRLALEWYRYAGSTAGIALTAAALARVTSATDAAALLDLAGRSAAATGDPRALAYVAESRAVLADDAEAAGEHLREARRLRSTRGGARPVGEQPDVDALETRLARPTA</sequence>
<evidence type="ECO:0000256" key="3">
    <source>
        <dbReference type="ARBA" id="ARBA00023125"/>
    </source>
</evidence>
<evidence type="ECO:0000313" key="9">
    <source>
        <dbReference type="Proteomes" id="UP001596175"/>
    </source>
</evidence>
<dbReference type="PANTHER" id="PTHR35807:SF1">
    <property type="entry name" value="TRANSCRIPTIONAL REGULATOR REDD"/>
    <property type="match status" value="1"/>
</dbReference>
<dbReference type="Gene3D" id="1.10.10.10">
    <property type="entry name" value="Winged helix-like DNA-binding domain superfamily/Winged helix DNA-binding domain"/>
    <property type="match status" value="1"/>
</dbReference>
<feature type="compositionally biased region" description="Basic and acidic residues" evidence="5">
    <location>
        <begin position="645"/>
        <end position="654"/>
    </location>
</feature>
<evidence type="ECO:0000259" key="6">
    <source>
        <dbReference type="SMART" id="SM00862"/>
    </source>
</evidence>
<feature type="region of interest" description="Disordered" evidence="5">
    <location>
        <begin position="625"/>
        <end position="654"/>
    </location>
</feature>
<evidence type="ECO:0000259" key="7">
    <source>
        <dbReference type="SMART" id="SM01043"/>
    </source>
</evidence>
<dbReference type="SUPFAM" id="SSF48452">
    <property type="entry name" value="TPR-like"/>
    <property type="match status" value="2"/>
</dbReference>
<keyword evidence="9" id="KW-1185">Reference proteome</keyword>
<gene>
    <name evidence="8" type="ORF">ACFPK1_15440</name>
</gene>
<dbReference type="RefSeq" id="WP_378021812.1">
    <property type="nucleotide sequence ID" value="NZ_JBHSKG010000007.1"/>
</dbReference>
<dbReference type="InterPro" id="IPR016032">
    <property type="entry name" value="Sig_transdc_resp-reg_C-effctor"/>
</dbReference>
<dbReference type="Pfam" id="PF03704">
    <property type="entry name" value="BTAD"/>
    <property type="match status" value="1"/>
</dbReference>